<dbReference type="EMBL" id="MNZM01000111">
    <property type="protein sequence ID" value="OIP82522.1"/>
    <property type="molecule type" value="Genomic_DNA"/>
</dbReference>
<feature type="coiled-coil region" evidence="1">
    <location>
        <begin position="15"/>
        <end position="49"/>
    </location>
</feature>
<dbReference type="Proteomes" id="UP000183758">
    <property type="component" value="Unassembled WGS sequence"/>
</dbReference>
<keyword evidence="1" id="KW-0175">Coiled coil</keyword>
<reference evidence="2 3" key="1">
    <citation type="journal article" date="2016" name="Environ. Microbiol.">
        <title>Genomic resolution of a cold subsurface aquifer community provides metabolic insights for novel microbes adapted to high CO concentrations.</title>
        <authorList>
            <person name="Probst A.J."/>
            <person name="Castelle C.J."/>
            <person name="Singh A."/>
            <person name="Brown C.T."/>
            <person name="Anantharaman K."/>
            <person name="Sharon I."/>
            <person name="Hug L.A."/>
            <person name="Burstein D."/>
            <person name="Emerson J.B."/>
            <person name="Thomas B.C."/>
            <person name="Banfield J.F."/>
        </authorList>
    </citation>
    <scope>NUCLEOTIDE SEQUENCE [LARGE SCALE GENOMIC DNA]</scope>
    <source>
        <strain evidence="2">CG2_30_33_16</strain>
    </source>
</reference>
<comment type="caution">
    <text evidence="2">The sequence shown here is derived from an EMBL/GenBank/DDBJ whole genome shotgun (WGS) entry which is preliminary data.</text>
</comment>
<sequence>MNNNDSSTNQSTMTMVELTTIIKRYLADLNKLKEDMKMQKQMYNEAFSNDATYSQQNDKVKKLNRETAVIKERIVKQPAIELLVTKIKQIRDEIKVSQEALSDYLREYQKVSNATTIEDDKGEVLQIIPSYRLVRKNKFNP</sequence>
<evidence type="ECO:0000313" key="3">
    <source>
        <dbReference type="Proteomes" id="UP000183758"/>
    </source>
</evidence>
<organism evidence="2 3">
    <name type="scientific">Candidatus Roizmanbacteria bacterium CG2_30_33_16</name>
    <dbReference type="NCBI Taxonomy" id="1805340"/>
    <lineage>
        <taxon>Bacteria</taxon>
        <taxon>Candidatus Roizmaniibacteriota</taxon>
    </lineage>
</organism>
<gene>
    <name evidence="2" type="ORF">AUK04_04490</name>
</gene>
<protein>
    <submittedName>
        <fullName evidence="2">Uncharacterized protein</fullName>
    </submittedName>
</protein>
<proteinExistence type="predicted"/>
<accession>A0A1J5HL32</accession>
<dbReference type="AlphaFoldDB" id="A0A1J5HL32"/>
<name>A0A1J5HL32_9BACT</name>
<evidence type="ECO:0000256" key="1">
    <source>
        <dbReference type="SAM" id="Coils"/>
    </source>
</evidence>
<evidence type="ECO:0000313" key="2">
    <source>
        <dbReference type="EMBL" id="OIP82522.1"/>
    </source>
</evidence>